<evidence type="ECO:0000256" key="20">
    <source>
        <dbReference type="ARBA" id="ARBA00023180"/>
    </source>
</evidence>
<organism evidence="25">
    <name type="scientific">Infectious bronchitis virus</name>
    <dbReference type="NCBI Taxonomy" id="11120"/>
    <lineage>
        <taxon>Viruses</taxon>
        <taxon>Riboviria</taxon>
        <taxon>Orthornavirae</taxon>
        <taxon>Pisuviricota</taxon>
        <taxon>Pisoniviricetes</taxon>
        <taxon>Nidovirales</taxon>
        <taxon>Cornidovirineae</taxon>
        <taxon>Coronaviridae</taxon>
        <taxon>Orthocoronavirinae</taxon>
        <taxon>Gammacoronavirus</taxon>
        <taxon>Igacovirus</taxon>
        <taxon>Gammacoronavirus galli</taxon>
        <taxon>Avian coronavirus</taxon>
    </lineage>
</organism>
<evidence type="ECO:0000256" key="22">
    <source>
        <dbReference type="SAM" id="Phobius"/>
    </source>
</evidence>
<evidence type="ECO:0000256" key="1">
    <source>
        <dbReference type="ARBA" id="ARBA00004372"/>
    </source>
</evidence>
<evidence type="ECO:0000256" key="9">
    <source>
        <dbReference type="ARBA" id="ARBA00022692"/>
    </source>
</evidence>
<dbReference type="PROSITE" id="PS51923">
    <property type="entry name" value="COV_S2_HR1"/>
    <property type="match status" value="1"/>
</dbReference>
<dbReference type="GO" id="GO:0016020">
    <property type="term" value="C:membrane"/>
    <property type="evidence" value="ECO:0007669"/>
    <property type="project" value="InterPro"/>
</dbReference>
<proteinExistence type="predicted"/>
<keyword evidence="19 22" id="KW-0472">Membrane</keyword>
<keyword evidence="6" id="KW-0945">Host-virus interaction</keyword>
<dbReference type="GO" id="GO:0020002">
    <property type="term" value="C:host cell plasma membrane"/>
    <property type="evidence" value="ECO:0007669"/>
    <property type="project" value="UniProtKB-SubCell"/>
</dbReference>
<evidence type="ECO:0000256" key="12">
    <source>
        <dbReference type="ARBA" id="ARBA00022844"/>
    </source>
</evidence>
<evidence type="ECO:0000313" key="25">
    <source>
        <dbReference type="EMBL" id="AOC59731.1"/>
    </source>
</evidence>
<keyword evidence="16 22" id="KW-1133">Transmembrane helix</keyword>
<evidence type="ECO:0000256" key="11">
    <source>
        <dbReference type="ARBA" id="ARBA00022804"/>
    </source>
</evidence>
<feature type="domain" description="Coronavirus spike (S) glycoprotein S2 subunit heptad repeat 2 (HR2) region profile" evidence="24">
    <location>
        <begin position="1031"/>
        <end position="1112"/>
    </location>
</feature>
<keyword evidence="4" id="KW-1168">Fusion of virus membrane with host membrane</keyword>
<evidence type="ECO:0000256" key="5">
    <source>
        <dbReference type="ARBA" id="ARBA00022510"/>
    </source>
</evidence>
<evidence type="ECO:0000256" key="18">
    <source>
        <dbReference type="ARBA" id="ARBA00023054"/>
    </source>
</evidence>
<keyword evidence="10" id="KW-0732">Signal</keyword>
<evidence type="ECO:0000256" key="13">
    <source>
        <dbReference type="ARBA" id="ARBA00022870"/>
    </source>
</evidence>
<protein>
    <submittedName>
        <fullName evidence="25">Spike protein</fullName>
    </submittedName>
</protein>
<keyword evidence="21" id="KW-1160">Virus entry into host cell</keyword>
<dbReference type="CDD" id="cd22372">
    <property type="entry name" value="gammaCoV_Spike_SD1-2_S1-S2_S2"/>
    <property type="match status" value="1"/>
</dbReference>
<evidence type="ECO:0000256" key="21">
    <source>
        <dbReference type="ARBA" id="ARBA00023296"/>
    </source>
</evidence>
<dbReference type="InterPro" id="IPR044873">
    <property type="entry name" value="Spike_S2_CoV_HR1"/>
</dbReference>
<feature type="transmembrane region" description="Helical" evidence="22">
    <location>
        <begin position="1101"/>
        <end position="1123"/>
    </location>
</feature>
<dbReference type="InterPro" id="IPR043614">
    <property type="entry name" value="Spike_S2_CoV_C"/>
</dbReference>
<accession>A0A1B2RX89</accession>
<dbReference type="GO" id="GO:0075509">
    <property type="term" value="P:endocytosis involved in viral entry into host cell"/>
    <property type="evidence" value="ECO:0007669"/>
    <property type="project" value="UniProtKB-KW"/>
</dbReference>
<feature type="domain" description="Coronavirus spike (S) glycoprotein S2 subunit heptad repeat 1 (HR1) region profile" evidence="23">
    <location>
        <begin position="776"/>
        <end position="881"/>
    </location>
</feature>
<dbReference type="Pfam" id="PF19214">
    <property type="entry name" value="CoV_S2_C"/>
    <property type="match status" value="1"/>
</dbReference>
<dbReference type="FunFam" id="1.20.5.300:FF:000003">
    <property type="entry name" value="Spike glycoprotein"/>
    <property type="match status" value="1"/>
</dbReference>
<name>A0A1B2RX89_9GAMC</name>
<dbReference type="GO" id="GO:0044173">
    <property type="term" value="C:host cell endoplasmic reticulum-Golgi intermediate compartment membrane"/>
    <property type="evidence" value="ECO:0007669"/>
    <property type="project" value="UniProtKB-SubCell"/>
</dbReference>
<evidence type="ECO:0000256" key="17">
    <source>
        <dbReference type="ARBA" id="ARBA00023026"/>
    </source>
</evidence>
<evidence type="ECO:0000256" key="10">
    <source>
        <dbReference type="ARBA" id="ARBA00022729"/>
    </source>
</evidence>
<keyword evidence="8" id="KW-0165">Cleavage on pair of basic residues</keyword>
<reference evidence="25" key="1">
    <citation type="submission" date="2016-08" db="EMBL/GenBank/DDBJ databases">
        <title>Emerging infectious bronchitis virus variants account for continuing outbreak of disease in Taiwan.</title>
        <authorList>
            <person name="Li Y.-T."/>
            <person name="Chen T.-C."/>
            <person name="Wang C.-H."/>
            <person name="Chen H.-W."/>
        </authorList>
    </citation>
    <scope>NUCLEOTIDE SEQUENCE</scope>
    <source>
        <strain evidence="25">S78/14</strain>
    </source>
</reference>
<evidence type="ECO:0000256" key="4">
    <source>
        <dbReference type="ARBA" id="ARBA00022506"/>
    </source>
</evidence>
<dbReference type="GO" id="GO:0019064">
    <property type="term" value="P:fusion of virus membrane with host plasma membrane"/>
    <property type="evidence" value="ECO:0007669"/>
    <property type="project" value="InterPro"/>
</dbReference>
<keyword evidence="12" id="KW-0946">Virion</keyword>
<keyword evidence="11" id="KW-1161">Viral attachment to host cell</keyword>
<keyword evidence="9 22" id="KW-0812">Transmembrane</keyword>
<keyword evidence="18" id="KW-0175">Coiled coil</keyword>
<keyword evidence="17" id="KW-0843">Virulence</keyword>
<keyword evidence="5" id="KW-1170">Fusion of virus membrane with host endosomal membrane</keyword>
<evidence type="ECO:0000256" key="14">
    <source>
        <dbReference type="ARBA" id="ARBA00022879"/>
    </source>
</evidence>
<dbReference type="InterPro" id="IPR002552">
    <property type="entry name" value="Spike_S2_CoV"/>
</dbReference>
<evidence type="ECO:0000256" key="3">
    <source>
        <dbReference type="ARBA" id="ARBA00004563"/>
    </source>
</evidence>
<dbReference type="GO" id="GO:0055036">
    <property type="term" value="C:virion membrane"/>
    <property type="evidence" value="ECO:0007669"/>
    <property type="project" value="UniProtKB-SubCell"/>
</dbReference>
<dbReference type="InterPro" id="IPR044874">
    <property type="entry name" value="Spike_S2_CoV_HR2"/>
</dbReference>
<dbReference type="GO" id="GO:0019031">
    <property type="term" value="C:viral envelope"/>
    <property type="evidence" value="ECO:0007669"/>
    <property type="project" value="UniProtKB-KW"/>
</dbReference>
<evidence type="ECO:0000256" key="15">
    <source>
        <dbReference type="ARBA" id="ARBA00022890"/>
    </source>
</evidence>
<keyword evidence="20" id="KW-0325">Glycoprotein</keyword>
<evidence type="ECO:0000256" key="2">
    <source>
        <dbReference type="ARBA" id="ARBA00004402"/>
    </source>
</evidence>
<evidence type="ECO:0000259" key="23">
    <source>
        <dbReference type="PROSITE" id="PS51923"/>
    </source>
</evidence>
<evidence type="ECO:0000256" key="6">
    <source>
        <dbReference type="ARBA" id="ARBA00022581"/>
    </source>
</evidence>
<keyword evidence="15" id="KW-1164">Virus endocytosis by host</keyword>
<keyword evidence="13" id="KW-1043">Host membrane</keyword>
<dbReference type="SUPFAM" id="SSF111474">
    <property type="entry name" value="Coronavirus S2 glycoprotein"/>
    <property type="match status" value="2"/>
</dbReference>
<dbReference type="GO" id="GO:0039654">
    <property type="term" value="P:fusion of virus membrane with host endosome membrane"/>
    <property type="evidence" value="ECO:0007669"/>
    <property type="project" value="UniProtKB-KW"/>
</dbReference>
<dbReference type="Gene3D" id="1.20.5.300">
    <property type="match status" value="1"/>
</dbReference>
<evidence type="ECO:0000256" key="8">
    <source>
        <dbReference type="ARBA" id="ARBA00022685"/>
    </source>
</evidence>
<evidence type="ECO:0000256" key="16">
    <source>
        <dbReference type="ARBA" id="ARBA00022989"/>
    </source>
</evidence>
<evidence type="ECO:0000259" key="24">
    <source>
        <dbReference type="PROSITE" id="PS51924"/>
    </source>
</evidence>
<evidence type="ECO:0000256" key="7">
    <source>
        <dbReference type="ARBA" id="ARBA00022595"/>
    </source>
</evidence>
<keyword evidence="7" id="KW-1162">Viral penetration into host cytoplasm</keyword>
<comment type="subcellular location">
    <subcellularLocation>
        <location evidence="2">Host cell membrane</location>
        <topology evidence="2">Single-pass type I membrane protein</topology>
    </subcellularLocation>
    <subcellularLocation>
        <location evidence="1">Host endoplasmic reticulum-Golgi intermediate compartment membrane</location>
        <topology evidence="1">Single-pass type I membrane protein</topology>
    </subcellularLocation>
    <subcellularLocation>
        <location evidence="3">Virion membrane</location>
        <topology evidence="3">Single-pass type I membrane protein</topology>
    </subcellularLocation>
</comment>
<dbReference type="GO" id="GO:0046813">
    <property type="term" value="P:receptor-mediated virion attachment to host cell"/>
    <property type="evidence" value="ECO:0007669"/>
    <property type="project" value="InterPro"/>
</dbReference>
<evidence type="ECO:0000256" key="19">
    <source>
        <dbReference type="ARBA" id="ARBA00023136"/>
    </source>
</evidence>
<gene>
    <name evidence="25" type="primary">s</name>
</gene>
<sequence length="1169" mass="129137">MLVKSLFLVTLLFALSSATLYDNDTYVYYYQSAFRPLIGWHLQGGAYAVVNVSQEFNNAGSASTCTAGAIHWSKNFSAASVAMTTPYSGMAWSTREFCTAHCNFSSFTVFVTHCFKSGVGSCPLTGLIQSGYIRISAMKQGGIGPADLFYNLTVPVTKYSKFRSLQCVNNQTSVYLNGDLVFTSNETTDVVGAGVSFKAGGPITYKVMREVKALAYFVNGTAQDVILCDESPRGLLACQYNTGNFSDGFYPFTNSSLVKEKFIVYRENSVNTTLVLHNFTFYNETSAPPNTGGVDSIKVYQTQTAQNGYYNFNFSFLSGFVYKESDFMYGSYHKSCNFRPETINNGLWFNSLTVSLAYGPLQGGCKQSVFSGKATCCYAYSYSGLSACKGVYAGELQTNFECGLLVFITKSDGSRIQTAIEAPVITTNFYNNITLNKCVEYNIYGRVGQGFITNVTDSAATYNYLADGGLAILDTSGAIDTFVVQGEYGPNYYKVNPCEDVNQQFVVSGGNLVGILTSRNETGSQPLENQFYIKLTNGSRRFRRSIGSNVTSCPYVSYGRYCIEPDGSFKQIVPQELEQFVTPLLNVTEHVLIPNSFNLTVTDEYIQTRMDKVQINCLQYVCGNSIECRKLFQQYGPVCDNILSVVNSVGQKEDMELLNFYSSTKPKGFDTPVLSNISTGAFNISLLLTPPSSPSGRSFIEDLLFTSVETVGLPTDVEYKKCTAGPLGTLKDLVCAREYNGLLVLPPIITADMQTMYTASLVGAMAFGGITSAAAIPFATQIQARINHLGITQSLLMKNQEKIAASFNKAIGHMQEGFRSTSLALQQVQDVVNKQSAVLMETMNSLNKNFGAISSVIQDIYAQLDAIQADAQVDRLITGRLSSLSVLASAKQSEYLRVSQQRELATQKINECVKSQSTRYGFCGSGRHVLSIPQNAPNGIVFIHFTYTPERFVNVTAIVGFCVTPPNASHYAIVPANGRGVFIQVNDTYYITSRDMYMPRDITAGDIVTLTSCQTNYVSVNKTVITTFVDNDDFDFDDELSKWWNDTKHELPDFDEFNYTIPVLNISNEIDRIQEVIQGLNDSLIDLEALSILKTYIKWPWYVWLAIAFLTIIFILVLCWIFFMTGCCGCCCGCFGIIPLMSKCGKKSSYYTTFDNDVVTEQYRPKKSV</sequence>
<dbReference type="Gene3D" id="1.20.5.790">
    <property type="entry name" value="Single helix bin"/>
    <property type="match status" value="1"/>
</dbReference>
<keyword evidence="14" id="KW-0261">Viral envelope protein</keyword>
<dbReference type="PROSITE" id="PS51924">
    <property type="entry name" value="COV_S2_HR2"/>
    <property type="match status" value="1"/>
</dbReference>
<dbReference type="Pfam" id="PF01601">
    <property type="entry name" value="CoV_S2"/>
    <property type="match status" value="1"/>
</dbReference>
<dbReference type="InterPro" id="IPR043473">
    <property type="entry name" value="S2_sf_CoV"/>
</dbReference>
<dbReference type="EMBL" id="KX668222">
    <property type="protein sequence ID" value="AOC59731.1"/>
    <property type="molecule type" value="Genomic_RNA"/>
</dbReference>